<reference evidence="7" key="2">
    <citation type="submission" date="2021-04" db="EMBL/GenBank/DDBJ databases">
        <authorList>
            <person name="Gilroy R."/>
        </authorList>
    </citation>
    <scope>NUCLEOTIDE SEQUENCE</scope>
    <source>
        <strain evidence="7">5032</strain>
    </source>
</reference>
<evidence type="ECO:0000313" key="8">
    <source>
        <dbReference type="Proteomes" id="UP000823821"/>
    </source>
</evidence>
<accession>A0A9D2KQX0</accession>
<dbReference type="GO" id="GO:0008299">
    <property type="term" value="P:isoprenoid biosynthetic process"/>
    <property type="evidence" value="ECO:0007669"/>
    <property type="project" value="InterPro"/>
</dbReference>
<comment type="similarity">
    <text evidence="2 6">Belongs to the FPP/GGPP synthase family.</text>
</comment>
<protein>
    <submittedName>
        <fullName evidence="7">Polyprenyl synthetase family protein</fullName>
    </submittedName>
</protein>
<dbReference type="PANTHER" id="PTHR12001:SF69">
    <property type="entry name" value="ALL TRANS-POLYPRENYL-DIPHOSPHATE SYNTHASE PDSS1"/>
    <property type="match status" value="1"/>
</dbReference>
<proteinExistence type="inferred from homology"/>
<dbReference type="Gene3D" id="1.10.600.10">
    <property type="entry name" value="Farnesyl Diphosphate Synthase"/>
    <property type="match status" value="1"/>
</dbReference>
<dbReference type="GO" id="GO:0004659">
    <property type="term" value="F:prenyltransferase activity"/>
    <property type="evidence" value="ECO:0007669"/>
    <property type="project" value="InterPro"/>
</dbReference>
<dbReference type="SFLD" id="SFLDG01017">
    <property type="entry name" value="Polyprenyl_Transferase_Like"/>
    <property type="match status" value="1"/>
</dbReference>
<dbReference type="AlphaFoldDB" id="A0A9D2KQX0"/>
<dbReference type="PROSITE" id="PS00723">
    <property type="entry name" value="POLYPRENYL_SYNTHASE_1"/>
    <property type="match status" value="1"/>
</dbReference>
<comment type="caution">
    <text evidence="7">The sequence shown here is derived from an EMBL/GenBank/DDBJ whole genome shotgun (WGS) entry which is preliminary data.</text>
</comment>
<evidence type="ECO:0000256" key="5">
    <source>
        <dbReference type="ARBA" id="ARBA00022842"/>
    </source>
</evidence>
<dbReference type="InterPro" id="IPR008949">
    <property type="entry name" value="Isoprenoid_synthase_dom_sf"/>
</dbReference>
<reference evidence="7" key="1">
    <citation type="journal article" date="2021" name="PeerJ">
        <title>Extensive microbial diversity within the chicken gut microbiome revealed by metagenomics and culture.</title>
        <authorList>
            <person name="Gilroy R."/>
            <person name="Ravi A."/>
            <person name="Getino M."/>
            <person name="Pursley I."/>
            <person name="Horton D.L."/>
            <person name="Alikhan N.F."/>
            <person name="Baker D."/>
            <person name="Gharbi K."/>
            <person name="Hall N."/>
            <person name="Watson M."/>
            <person name="Adriaenssens E.M."/>
            <person name="Foster-Nyarko E."/>
            <person name="Jarju S."/>
            <person name="Secka A."/>
            <person name="Antonio M."/>
            <person name="Oren A."/>
            <person name="Chaudhuri R.R."/>
            <person name="La Ragione R."/>
            <person name="Hildebrand F."/>
            <person name="Pallen M.J."/>
        </authorList>
    </citation>
    <scope>NUCLEOTIDE SEQUENCE</scope>
    <source>
        <strain evidence="7">5032</strain>
    </source>
</reference>
<dbReference type="CDD" id="cd00685">
    <property type="entry name" value="Trans_IPPS_HT"/>
    <property type="match status" value="1"/>
</dbReference>
<comment type="cofactor">
    <cofactor evidence="1">
        <name>Mg(2+)</name>
        <dbReference type="ChEBI" id="CHEBI:18420"/>
    </cofactor>
</comment>
<evidence type="ECO:0000256" key="2">
    <source>
        <dbReference type="ARBA" id="ARBA00006706"/>
    </source>
</evidence>
<dbReference type="InterPro" id="IPR033749">
    <property type="entry name" value="Polyprenyl_synt_CS"/>
</dbReference>
<organism evidence="7 8">
    <name type="scientific">Candidatus Desulfovibrio intestinavium</name>
    <dbReference type="NCBI Taxonomy" id="2838534"/>
    <lineage>
        <taxon>Bacteria</taxon>
        <taxon>Pseudomonadati</taxon>
        <taxon>Thermodesulfobacteriota</taxon>
        <taxon>Desulfovibrionia</taxon>
        <taxon>Desulfovibrionales</taxon>
        <taxon>Desulfovibrionaceae</taxon>
        <taxon>Desulfovibrio</taxon>
    </lineage>
</organism>
<dbReference type="EMBL" id="DWZD01000042">
    <property type="protein sequence ID" value="HJA79423.1"/>
    <property type="molecule type" value="Genomic_DNA"/>
</dbReference>
<dbReference type="SFLD" id="SFLDS00005">
    <property type="entry name" value="Isoprenoid_Synthase_Type_I"/>
    <property type="match status" value="1"/>
</dbReference>
<keyword evidence="5" id="KW-0460">Magnesium</keyword>
<dbReference type="Pfam" id="PF00348">
    <property type="entry name" value="polyprenyl_synt"/>
    <property type="match status" value="1"/>
</dbReference>
<dbReference type="SUPFAM" id="SSF48576">
    <property type="entry name" value="Terpenoid synthases"/>
    <property type="match status" value="1"/>
</dbReference>
<dbReference type="GO" id="GO:0046872">
    <property type="term" value="F:metal ion binding"/>
    <property type="evidence" value="ECO:0007669"/>
    <property type="project" value="UniProtKB-KW"/>
</dbReference>
<evidence type="ECO:0000256" key="1">
    <source>
        <dbReference type="ARBA" id="ARBA00001946"/>
    </source>
</evidence>
<name>A0A9D2KQX0_9BACT</name>
<gene>
    <name evidence="7" type="ORF">H9784_07660</name>
</gene>
<dbReference type="Proteomes" id="UP000823821">
    <property type="component" value="Unassembled WGS sequence"/>
</dbReference>
<evidence type="ECO:0000313" key="7">
    <source>
        <dbReference type="EMBL" id="HJA79423.1"/>
    </source>
</evidence>
<dbReference type="InterPro" id="IPR000092">
    <property type="entry name" value="Polyprenyl_synt"/>
</dbReference>
<evidence type="ECO:0000256" key="4">
    <source>
        <dbReference type="ARBA" id="ARBA00022723"/>
    </source>
</evidence>
<evidence type="ECO:0000256" key="6">
    <source>
        <dbReference type="RuleBase" id="RU004466"/>
    </source>
</evidence>
<sequence length="321" mass="34959">MLLLKARLGRELPAINKALSEAVEALHPSVRPVAHHIFDAGGKRLRPLLVILTARLLGHDEEDIYPLAACMEMLHAATLLHDDVLDNAESRRGREAAHMRFGVAATILAGDALLASANACVARYGDPELCRCFSQATSHTAAGEILEIASQRHVDVSADTYAEIIRGKTAWLIRASCEMGALRAGGNVMQVAAAAEYGEHLGMAFQLVDDALDFADSGETGKPTAGDVREGKLTPPLRLYRQWLDEEGRAAFDAAFVCGLLTDEDARRIAGDVRAQGFDRAAREEAAAYLYKALMALDRLPEGKELDVLRQMAEYVRDRKK</sequence>
<evidence type="ECO:0000256" key="3">
    <source>
        <dbReference type="ARBA" id="ARBA00022679"/>
    </source>
</evidence>
<dbReference type="PANTHER" id="PTHR12001">
    <property type="entry name" value="GERANYLGERANYL PYROPHOSPHATE SYNTHASE"/>
    <property type="match status" value="1"/>
</dbReference>
<keyword evidence="4" id="KW-0479">Metal-binding</keyword>
<keyword evidence="3 6" id="KW-0808">Transferase</keyword>